<evidence type="ECO:0000313" key="2">
    <source>
        <dbReference type="EMBL" id="KAJ7654372.1"/>
    </source>
</evidence>
<accession>A0AAD7CNF6</accession>
<evidence type="ECO:0000256" key="1">
    <source>
        <dbReference type="SAM" id="Phobius"/>
    </source>
</evidence>
<name>A0AAD7CNF6_MYCRO</name>
<dbReference type="EMBL" id="JARKIE010000321">
    <property type="protein sequence ID" value="KAJ7654372.1"/>
    <property type="molecule type" value="Genomic_DNA"/>
</dbReference>
<sequence length="60" mass="6740">MEMPRVSVVFLSFVLCTYLSLLLINWCITGLVGEFRIVSRQMFLVSLSLLLVGILGLCTM</sequence>
<gene>
    <name evidence="2" type="ORF">B0H17DRAFT_1099879</name>
</gene>
<keyword evidence="1" id="KW-0812">Transmembrane</keyword>
<feature type="transmembrane region" description="Helical" evidence="1">
    <location>
        <begin position="38"/>
        <end position="58"/>
    </location>
</feature>
<evidence type="ECO:0000313" key="3">
    <source>
        <dbReference type="Proteomes" id="UP001221757"/>
    </source>
</evidence>
<feature type="non-terminal residue" evidence="2">
    <location>
        <position position="1"/>
    </location>
</feature>
<protein>
    <submittedName>
        <fullName evidence="2">Uncharacterized protein</fullName>
    </submittedName>
</protein>
<organism evidence="2 3">
    <name type="scientific">Mycena rosella</name>
    <name type="common">Pink bonnet</name>
    <name type="synonym">Agaricus rosellus</name>
    <dbReference type="NCBI Taxonomy" id="1033263"/>
    <lineage>
        <taxon>Eukaryota</taxon>
        <taxon>Fungi</taxon>
        <taxon>Dikarya</taxon>
        <taxon>Basidiomycota</taxon>
        <taxon>Agaricomycotina</taxon>
        <taxon>Agaricomycetes</taxon>
        <taxon>Agaricomycetidae</taxon>
        <taxon>Agaricales</taxon>
        <taxon>Marasmiineae</taxon>
        <taxon>Mycenaceae</taxon>
        <taxon>Mycena</taxon>
    </lineage>
</organism>
<dbReference type="Proteomes" id="UP001221757">
    <property type="component" value="Unassembled WGS sequence"/>
</dbReference>
<comment type="caution">
    <text evidence="2">The sequence shown here is derived from an EMBL/GenBank/DDBJ whole genome shotgun (WGS) entry which is preliminary data.</text>
</comment>
<keyword evidence="1" id="KW-0472">Membrane</keyword>
<keyword evidence="1" id="KW-1133">Transmembrane helix</keyword>
<reference evidence="2" key="1">
    <citation type="submission" date="2023-03" db="EMBL/GenBank/DDBJ databases">
        <title>Massive genome expansion in bonnet fungi (Mycena s.s.) driven by repeated elements and novel gene families across ecological guilds.</title>
        <authorList>
            <consortium name="Lawrence Berkeley National Laboratory"/>
            <person name="Harder C.B."/>
            <person name="Miyauchi S."/>
            <person name="Viragh M."/>
            <person name="Kuo A."/>
            <person name="Thoen E."/>
            <person name="Andreopoulos B."/>
            <person name="Lu D."/>
            <person name="Skrede I."/>
            <person name="Drula E."/>
            <person name="Henrissat B."/>
            <person name="Morin E."/>
            <person name="Kohler A."/>
            <person name="Barry K."/>
            <person name="LaButti K."/>
            <person name="Morin E."/>
            <person name="Salamov A."/>
            <person name="Lipzen A."/>
            <person name="Mereny Z."/>
            <person name="Hegedus B."/>
            <person name="Baldrian P."/>
            <person name="Stursova M."/>
            <person name="Weitz H."/>
            <person name="Taylor A."/>
            <person name="Grigoriev I.V."/>
            <person name="Nagy L.G."/>
            <person name="Martin F."/>
            <person name="Kauserud H."/>
        </authorList>
    </citation>
    <scope>NUCLEOTIDE SEQUENCE</scope>
    <source>
        <strain evidence="2">CBHHK067</strain>
    </source>
</reference>
<keyword evidence="3" id="KW-1185">Reference proteome</keyword>
<dbReference type="AlphaFoldDB" id="A0AAD7CNF6"/>
<proteinExistence type="predicted"/>
<feature type="transmembrane region" description="Helical" evidence="1">
    <location>
        <begin position="7"/>
        <end position="32"/>
    </location>
</feature>